<evidence type="ECO:0000313" key="3">
    <source>
        <dbReference type="EMBL" id="MVT40226.1"/>
    </source>
</evidence>
<evidence type="ECO:0000313" key="4">
    <source>
        <dbReference type="Proteomes" id="UP000468388"/>
    </source>
</evidence>
<organism evidence="3 4">
    <name type="scientific">Chitinophaga oryziterrae</name>
    <dbReference type="NCBI Taxonomy" id="1031224"/>
    <lineage>
        <taxon>Bacteria</taxon>
        <taxon>Pseudomonadati</taxon>
        <taxon>Bacteroidota</taxon>
        <taxon>Chitinophagia</taxon>
        <taxon>Chitinophagales</taxon>
        <taxon>Chitinophagaceae</taxon>
        <taxon>Chitinophaga</taxon>
    </lineage>
</organism>
<gene>
    <name evidence="3" type="ORF">GO495_06510</name>
</gene>
<accession>A0A6N8J7G9</accession>
<feature type="domain" description="Multi-ubiquitin" evidence="2">
    <location>
        <begin position="22"/>
        <end position="93"/>
    </location>
</feature>
<dbReference type="AlphaFoldDB" id="A0A6N8J7G9"/>
<evidence type="ECO:0000256" key="1">
    <source>
        <dbReference type="SAM" id="MobiDB-lite"/>
    </source>
</evidence>
<proteinExistence type="predicted"/>
<dbReference type="Proteomes" id="UP000468388">
    <property type="component" value="Unassembled WGS sequence"/>
</dbReference>
<dbReference type="OrthoDB" id="7445930at2"/>
<dbReference type="InterPro" id="IPR027802">
    <property type="entry name" value="Multi-ubiquitin_dom"/>
</dbReference>
<dbReference type="Pfam" id="PF14452">
    <property type="entry name" value="Multi_ubiq"/>
    <property type="match status" value="1"/>
</dbReference>
<dbReference type="RefSeq" id="WP_157298852.1">
    <property type="nucleotide sequence ID" value="NZ_BAAAZB010000005.1"/>
</dbReference>
<dbReference type="EMBL" id="WRXO01000001">
    <property type="protein sequence ID" value="MVT40226.1"/>
    <property type="molecule type" value="Genomic_DNA"/>
</dbReference>
<evidence type="ECO:0000259" key="2">
    <source>
        <dbReference type="Pfam" id="PF14452"/>
    </source>
</evidence>
<name>A0A6N8J7G9_9BACT</name>
<sequence>MNELVENNNEGQGKDSGKKNITIIVNGSPEQVDKDEITYEQIVTLAFSDYPQHPERNYSVKYVRGHGNKPEGILSPGGKVKVKDGMEFTVTPTGQS</sequence>
<comment type="caution">
    <text evidence="3">The sequence shown here is derived from an EMBL/GenBank/DDBJ whole genome shotgun (WGS) entry which is preliminary data.</text>
</comment>
<feature type="compositionally biased region" description="Polar residues" evidence="1">
    <location>
        <begin position="1"/>
        <end position="11"/>
    </location>
</feature>
<keyword evidence="4" id="KW-1185">Reference proteome</keyword>
<feature type="region of interest" description="Disordered" evidence="1">
    <location>
        <begin position="1"/>
        <end position="20"/>
    </location>
</feature>
<protein>
    <recommendedName>
        <fullName evidence="2">Multi-ubiquitin domain-containing protein</fullName>
    </recommendedName>
</protein>
<reference evidence="3 4" key="1">
    <citation type="submission" date="2019-12" db="EMBL/GenBank/DDBJ databases">
        <title>The draft genomic sequence of strain Chitinophaga oryziterrae JCM 16595.</title>
        <authorList>
            <person name="Zhang X."/>
        </authorList>
    </citation>
    <scope>NUCLEOTIDE SEQUENCE [LARGE SCALE GENOMIC DNA]</scope>
    <source>
        <strain evidence="3 4">JCM 16595</strain>
    </source>
</reference>